<dbReference type="InterPro" id="IPR032675">
    <property type="entry name" value="LRR_dom_sf"/>
</dbReference>
<dbReference type="GO" id="GO:0004674">
    <property type="term" value="F:protein serine/threonine kinase activity"/>
    <property type="evidence" value="ECO:0007669"/>
    <property type="project" value="UniProtKB-KW"/>
</dbReference>
<dbReference type="InterPro" id="IPR001611">
    <property type="entry name" value="Leu-rich_rpt"/>
</dbReference>
<dbReference type="Gene3D" id="3.30.200.20">
    <property type="entry name" value="Phosphorylase Kinase, domain 1"/>
    <property type="match status" value="2"/>
</dbReference>
<name>A0A445IFC4_GLYSO</name>
<proteinExistence type="predicted"/>
<keyword evidence="5" id="KW-0433">Leucine-rich repeat</keyword>
<evidence type="ECO:0000256" key="12">
    <source>
        <dbReference type="ARBA" id="ARBA00022840"/>
    </source>
</evidence>
<evidence type="ECO:0000256" key="1">
    <source>
        <dbReference type="ARBA" id="ARBA00004167"/>
    </source>
</evidence>
<keyword evidence="15 22" id="KW-0675">Receptor</keyword>
<organism evidence="22 23">
    <name type="scientific">Glycine soja</name>
    <name type="common">Wild soybean</name>
    <dbReference type="NCBI Taxonomy" id="3848"/>
    <lineage>
        <taxon>Eukaryota</taxon>
        <taxon>Viridiplantae</taxon>
        <taxon>Streptophyta</taxon>
        <taxon>Embryophyta</taxon>
        <taxon>Tracheophyta</taxon>
        <taxon>Spermatophyta</taxon>
        <taxon>Magnoliopsida</taxon>
        <taxon>eudicotyledons</taxon>
        <taxon>Gunneridae</taxon>
        <taxon>Pentapetalae</taxon>
        <taxon>rosids</taxon>
        <taxon>fabids</taxon>
        <taxon>Fabales</taxon>
        <taxon>Fabaceae</taxon>
        <taxon>Papilionoideae</taxon>
        <taxon>50 kb inversion clade</taxon>
        <taxon>NPAAA clade</taxon>
        <taxon>indigoferoid/millettioid clade</taxon>
        <taxon>Phaseoleae</taxon>
        <taxon>Glycine</taxon>
        <taxon>Glycine subgen. Soja</taxon>
    </lineage>
</organism>
<dbReference type="InterPro" id="IPR011009">
    <property type="entry name" value="Kinase-like_dom_sf"/>
</dbReference>
<evidence type="ECO:0000256" key="13">
    <source>
        <dbReference type="ARBA" id="ARBA00022989"/>
    </source>
</evidence>
<dbReference type="PROSITE" id="PS50011">
    <property type="entry name" value="PROTEIN_KINASE_DOM"/>
    <property type="match status" value="2"/>
</dbReference>
<comment type="catalytic activity">
    <reaction evidence="17">
        <text>L-seryl-[protein] + ATP = O-phospho-L-seryl-[protein] + ADP + H(+)</text>
        <dbReference type="Rhea" id="RHEA:17989"/>
        <dbReference type="Rhea" id="RHEA-COMP:9863"/>
        <dbReference type="Rhea" id="RHEA-COMP:11604"/>
        <dbReference type="ChEBI" id="CHEBI:15378"/>
        <dbReference type="ChEBI" id="CHEBI:29999"/>
        <dbReference type="ChEBI" id="CHEBI:30616"/>
        <dbReference type="ChEBI" id="CHEBI:83421"/>
        <dbReference type="ChEBI" id="CHEBI:456216"/>
        <dbReference type="EC" id="2.7.11.1"/>
    </reaction>
</comment>
<feature type="signal peptide" evidence="20">
    <location>
        <begin position="1"/>
        <end position="18"/>
    </location>
</feature>
<dbReference type="Gene3D" id="1.10.510.10">
    <property type="entry name" value="Transferase(Phosphotransferase) domain 1"/>
    <property type="match status" value="2"/>
</dbReference>
<keyword evidence="7 19" id="KW-0812">Transmembrane</keyword>
<evidence type="ECO:0000256" key="17">
    <source>
        <dbReference type="ARBA" id="ARBA00048679"/>
    </source>
</evidence>
<accession>A0A445IFC4</accession>
<evidence type="ECO:0000256" key="8">
    <source>
        <dbReference type="ARBA" id="ARBA00022729"/>
    </source>
</evidence>
<evidence type="ECO:0000259" key="21">
    <source>
        <dbReference type="PROSITE" id="PS50011"/>
    </source>
</evidence>
<keyword evidence="8 20" id="KW-0732">Signal</keyword>
<dbReference type="SUPFAM" id="SSF52058">
    <property type="entry name" value="L domain-like"/>
    <property type="match status" value="2"/>
</dbReference>
<keyword evidence="6" id="KW-0808">Transferase</keyword>
<keyword evidence="23" id="KW-1185">Reference proteome</keyword>
<evidence type="ECO:0000256" key="14">
    <source>
        <dbReference type="ARBA" id="ARBA00023136"/>
    </source>
</evidence>
<comment type="subcellular location">
    <subcellularLocation>
        <location evidence="1">Membrane</location>
        <topology evidence="1">Single-pass membrane protein</topology>
    </subcellularLocation>
</comment>
<protein>
    <recommendedName>
        <fullName evidence="2">non-specific serine/threonine protein kinase</fullName>
        <ecNumber evidence="2">2.7.11.1</ecNumber>
    </recommendedName>
</protein>
<feature type="domain" description="Protein kinase" evidence="21">
    <location>
        <begin position="592"/>
        <end position="866"/>
    </location>
</feature>
<evidence type="ECO:0000256" key="6">
    <source>
        <dbReference type="ARBA" id="ARBA00022679"/>
    </source>
</evidence>
<evidence type="ECO:0000256" key="19">
    <source>
        <dbReference type="SAM" id="Phobius"/>
    </source>
</evidence>
<evidence type="ECO:0000256" key="15">
    <source>
        <dbReference type="ARBA" id="ARBA00023170"/>
    </source>
</evidence>
<feature type="chain" id="PRO_5019256323" description="non-specific serine/threonine protein kinase" evidence="20">
    <location>
        <begin position="19"/>
        <end position="1872"/>
    </location>
</feature>
<evidence type="ECO:0000256" key="10">
    <source>
        <dbReference type="ARBA" id="ARBA00022741"/>
    </source>
</evidence>
<dbReference type="GO" id="GO:0005524">
    <property type="term" value="F:ATP binding"/>
    <property type="evidence" value="ECO:0007669"/>
    <property type="project" value="UniProtKB-UniRule"/>
</dbReference>
<dbReference type="InterPro" id="IPR017441">
    <property type="entry name" value="Protein_kinase_ATP_BS"/>
</dbReference>
<keyword evidence="14 19" id="KW-0472">Membrane</keyword>
<dbReference type="PANTHER" id="PTHR45631:SF202">
    <property type="entry name" value="SENESCENCE-INDUCED RECEPTOR-LIKE SERINE_THREONINE-PROTEIN KINASE"/>
    <property type="match status" value="1"/>
</dbReference>
<evidence type="ECO:0000256" key="11">
    <source>
        <dbReference type="ARBA" id="ARBA00022777"/>
    </source>
</evidence>
<evidence type="ECO:0000313" key="23">
    <source>
        <dbReference type="Proteomes" id="UP000289340"/>
    </source>
</evidence>
<evidence type="ECO:0000256" key="18">
    <source>
        <dbReference type="PROSITE-ProRule" id="PRU10141"/>
    </source>
</evidence>
<dbReference type="Pfam" id="PF00560">
    <property type="entry name" value="LRR_1"/>
    <property type="match status" value="4"/>
</dbReference>
<dbReference type="PROSITE" id="PS00108">
    <property type="entry name" value="PROTEIN_KINASE_ST"/>
    <property type="match status" value="2"/>
</dbReference>
<dbReference type="FunFam" id="3.30.200.20:FF:000394">
    <property type="entry name" value="Leucine-rich repeat receptor-like protein kinase"/>
    <property type="match status" value="1"/>
</dbReference>
<comment type="catalytic activity">
    <reaction evidence="16">
        <text>L-threonyl-[protein] + ATP = O-phospho-L-threonyl-[protein] + ADP + H(+)</text>
        <dbReference type="Rhea" id="RHEA:46608"/>
        <dbReference type="Rhea" id="RHEA-COMP:11060"/>
        <dbReference type="Rhea" id="RHEA-COMP:11605"/>
        <dbReference type="ChEBI" id="CHEBI:15378"/>
        <dbReference type="ChEBI" id="CHEBI:30013"/>
        <dbReference type="ChEBI" id="CHEBI:30616"/>
        <dbReference type="ChEBI" id="CHEBI:61977"/>
        <dbReference type="ChEBI" id="CHEBI:456216"/>
        <dbReference type="EC" id="2.7.11.1"/>
    </reaction>
</comment>
<dbReference type="SUPFAM" id="SSF56112">
    <property type="entry name" value="Protein kinase-like (PK-like)"/>
    <property type="match status" value="2"/>
</dbReference>
<evidence type="ECO:0000256" key="7">
    <source>
        <dbReference type="ARBA" id="ARBA00022692"/>
    </source>
</evidence>
<keyword evidence="3" id="KW-0723">Serine/threonine-protein kinase</keyword>
<keyword evidence="9" id="KW-0677">Repeat</keyword>
<reference evidence="22 23" key="1">
    <citation type="submission" date="2018-09" db="EMBL/GenBank/DDBJ databases">
        <title>A high-quality reference genome of wild soybean provides a powerful tool to mine soybean genomes.</title>
        <authorList>
            <person name="Xie M."/>
            <person name="Chung C.Y.L."/>
            <person name="Li M.-W."/>
            <person name="Wong F.-L."/>
            <person name="Chan T.-F."/>
            <person name="Lam H.-M."/>
        </authorList>
    </citation>
    <scope>NUCLEOTIDE SEQUENCE [LARGE SCALE GENOMIC DNA]</scope>
    <source>
        <strain evidence="23">cv. W05</strain>
        <tissue evidence="22">Hypocotyl of etiolated seedlings</tissue>
    </source>
</reference>
<dbReference type="InterPro" id="IPR000719">
    <property type="entry name" value="Prot_kinase_dom"/>
</dbReference>
<dbReference type="Gene3D" id="2.60.120.430">
    <property type="entry name" value="Galactose-binding lectin"/>
    <property type="match status" value="1"/>
</dbReference>
<dbReference type="InterPro" id="IPR024788">
    <property type="entry name" value="Malectin-like_Carb-bd_dom"/>
</dbReference>
<evidence type="ECO:0000256" key="16">
    <source>
        <dbReference type="ARBA" id="ARBA00047899"/>
    </source>
</evidence>
<evidence type="ECO:0000256" key="9">
    <source>
        <dbReference type="ARBA" id="ARBA00022737"/>
    </source>
</evidence>
<comment type="caution">
    <text evidence="22">The sequence shown here is derived from an EMBL/GenBank/DDBJ whole genome shotgun (WGS) entry which is preliminary data.</text>
</comment>
<keyword evidence="12 18" id="KW-0067">ATP-binding</keyword>
<evidence type="ECO:0000256" key="4">
    <source>
        <dbReference type="ARBA" id="ARBA00022553"/>
    </source>
</evidence>
<dbReference type="FunFam" id="3.80.10.10:FF:000129">
    <property type="entry name" value="Leucine-rich repeat receptor-like kinase"/>
    <property type="match status" value="2"/>
</dbReference>
<dbReference type="FunFam" id="1.10.510.10:FF:000146">
    <property type="entry name" value="LRR receptor-like serine/threonine-protein kinase IOS1"/>
    <property type="match status" value="2"/>
</dbReference>
<sequence length="1872" mass="208755">MGMSRSFLVGFIGGLVLAVLIQAQDQSGFISIDCGAPAGVSYTELTRTGINYISDANFIDTGVSRKIVSELKSVYQQQLWDVRSFPEGKRNCYKISITRGSTYLIRTSFLYGNYDGLNTEPQFDIHLGANRWATVIIYNATIYYAKEIIHVPSQDYVQICLVNTGHGIPFISAIELRTLKNDTYVTQFGSLETYNDYERCDLGSNTGGYRYKDDVYDRFWNTCDFDEDWTPVLNASIPADSLEQNDYEPPAIVLSTAVTPANVSVPLVIKWVPQDPTDQFYVYMHFLEIQVLATNQTRQFSITENGKTWFQNFSPANLVVGTIYSTKAVSGKQIKYSLEMTKNSTLPPIISAIEIYRVIDFQQSDTFQGDVDAITAIKSVYGVTRDWQGDPCAPIDYLWDGLNCTYPGNDSPRITTLNLSSSGLSGKIDPSILNLTMLENLDLSNNSLKDEVPDFLSQLQHLKILNLEKNNLSGSIPSTLVEKSKEGSLALSVGQNPYLCESGQCNQKEKEKEKGKDEKSIVTPVVASVGGAVILLVVLVAILWTLKRRKSKAPMVEKDQSQISLQYTDQDDSFLQSKKQIYSYSDVLKITNNFNAILGKGGFGTVYLGYIDDTPVAVKMLSPSSVHGYQQFQAEVKLLMRVHHKCLTSLVGYCNEGNDKCLIYEYMANGNLQEHLTGKRSKTKFFTWEERLRIAVDAALGLEYLQNGCKPPIIHRDVKSTNILLNEHFQAKLSDFGLSKIIPTDGSTHVSTVVAGTPGYLDPEYYVTNRLTEKSDVYSFGVLLLEIITSQPVIINNNQEKTHISQWVSSLVVKGNIKAIVDSRLEGDYDGNSVWKAVEIATACVSSNPNTRPIISVIVTELKESLAMELARTKYSGADSRDLVKQVTMNLITEFSPQASISRTRGREEIELEIRGPSCLQELREEGKGILQFLIHILEGPLQEGLVLAVLIQAQDQSGFISIDCGAPADLNYTESTTGINYTSDANFINTGVSGTIVSELRNDYQRPYESVRSFPEGKRNCYKINITRGSKYLIKAGFLYGNYDGLNMLPEFDLLLGANWWATVKLDNASLFQRNEIIYVPSLDYVQICLVDTGFGTPFISAIELRTLTNDIYVTEFGLLETYYRGDLGSNKGYRYKDDIYDRFWNIGNTNKWTNLSASVPADDLDLNQNIYQPPAIVMSTAVTPANVSAPLVISWVPDDPTDQFYVYLYFMEIQELETNQTREFNIKENGKLRYSKFSPLNQLVTTLYSSSSSSGKEMTYSLEKTKNSTLPPIINAIEIYKVKDFPQSDTFQGDDDAITTIKSVYGVTRDWQGDPCAPVAYLWDGLNCSYLGKESPRITTLNLSSSGLSGKLDPSISKLTMLEKLDLSNNSLNGEIPDFLSRLQHLKILNLEKNNLSGSIPSALVEKSKEGSLSLSVGQNPNLCDSGQCNEKEKEKKNIVTPLVASISGVVILLVVVAAILWTLQRRKSKALMVERDQSQISQPYTEQDDSLLELKKQIYSYSDVLKITNNFNTTLGKGGFGKVYLGHIDDTPVAVKMLSPSSVHGYQQFQAEVKLLMRVHHKNLTSLVGYCNEGTNKGLIYEYMANGNLQEHLSGKHSKTKFFTWEERLRIAVDAASGLEYLQNGCKTPIIHRDVKSTNILLNENFQAKLSDFGLSKIIPTDGVTHVSTVVAGTPGYLDPEYFITNRLTEKSDVYSFGVVLLEIITSQPVIARKEESIHISEWVSSLIAKGDIEAIVDPRLEGDFDSNSVWKAVEIATACLSPNMNKRPITSVIVIELKESLAMELARTKYSGVETRDSIKTVTMNLNTEFSPQARQLKTSLRCNMDLTGEIGKKTTSWSSTSSILFFLHSCFPSPLFINAKYLLTLIH</sequence>
<evidence type="ECO:0000256" key="20">
    <source>
        <dbReference type="SAM" id="SignalP"/>
    </source>
</evidence>
<dbReference type="SMART" id="SM00369">
    <property type="entry name" value="LRR_TYP"/>
    <property type="match status" value="4"/>
</dbReference>
<dbReference type="PROSITE" id="PS00107">
    <property type="entry name" value="PROTEIN_KINASE_ATP"/>
    <property type="match status" value="2"/>
</dbReference>
<dbReference type="Proteomes" id="UP000289340">
    <property type="component" value="Chromosome 11"/>
</dbReference>
<evidence type="ECO:0000256" key="3">
    <source>
        <dbReference type="ARBA" id="ARBA00022527"/>
    </source>
</evidence>
<keyword evidence="4" id="KW-0597">Phosphoprotein</keyword>
<keyword evidence="13 19" id="KW-1133">Transmembrane helix</keyword>
<dbReference type="PANTHER" id="PTHR45631">
    <property type="entry name" value="OS07G0107800 PROTEIN-RELATED"/>
    <property type="match status" value="1"/>
</dbReference>
<dbReference type="InterPro" id="IPR003591">
    <property type="entry name" value="Leu-rich_rpt_typical-subtyp"/>
</dbReference>
<dbReference type="GO" id="GO:0016020">
    <property type="term" value="C:membrane"/>
    <property type="evidence" value="ECO:0007669"/>
    <property type="project" value="UniProtKB-SubCell"/>
</dbReference>
<dbReference type="CDD" id="cd14066">
    <property type="entry name" value="STKc_IRAK"/>
    <property type="match status" value="2"/>
</dbReference>
<dbReference type="SMART" id="SM00220">
    <property type="entry name" value="S_TKc"/>
    <property type="match status" value="2"/>
</dbReference>
<evidence type="ECO:0000256" key="2">
    <source>
        <dbReference type="ARBA" id="ARBA00012513"/>
    </source>
</evidence>
<gene>
    <name evidence="22" type="ORF">D0Y65_032718</name>
</gene>
<keyword evidence="10 18" id="KW-0547">Nucleotide-binding</keyword>
<evidence type="ECO:0000256" key="5">
    <source>
        <dbReference type="ARBA" id="ARBA00022614"/>
    </source>
</evidence>
<evidence type="ECO:0000313" key="22">
    <source>
        <dbReference type="EMBL" id="RZB84538.1"/>
    </source>
</evidence>
<dbReference type="Gene3D" id="3.80.10.10">
    <property type="entry name" value="Ribonuclease Inhibitor"/>
    <property type="match status" value="2"/>
</dbReference>
<feature type="transmembrane region" description="Helical" evidence="19">
    <location>
        <begin position="521"/>
        <end position="546"/>
    </location>
</feature>
<feature type="binding site" evidence="18">
    <location>
        <position position="1539"/>
    </location>
    <ligand>
        <name>ATP</name>
        <dbReference type="ChEBI" id="CHEBI:30616"/>
    </ligand>
</feature>
<dbReference type="InterPro" id="IPR008271">
    <property type="entry name" value="Ser/Thr_kinase_AS"/>
</dbReference>
<dbReference type="EC" id="2.7.11.1" evidence="2"/>
<keyword evidence="11 22" id="KW-0418">Kinase</keyword>
<dbReference type="Pfam" id="PF12819">
    <property type="entry name" value="Malectin_like"/>
    <property type="match status" value="2"/>
</dbReference>
<feature type="domain" description="Protein kinase" evidence="21">
    <location>
        <begin position="1512"/>
        <end position="1785"/>
    </location>
</feature>
<dbReference type="Pfam" id="PF07714">
    <property type="entry name" value="PK_Tyr_Ser-Thr"/>
    <property type="match status" value="2"/>
</dbReference>
<dbReference type="InterPro" id="IPR001245">
    <property type="entry name" value="Ser-Thr/Tyr_kinase_cat_dom"/>
</dbReference>
<dbReference type="EMBL" id="QZWG01000011">
    <property type="protein sequence ID" value="RZB84538.1"/>
    <property type="molecule type" value="Genomic_DNA"/>
</dbReference>
<feature type="binding site" evidence="18">
    <location>
        <position position="619"/>
    </location>
    <ligand>
        <name>ATP</name>
        <dbReference type="ChEBI" id="CHEBI:30616"/>
    </ligand>
</feature>
<feature type="transmembrane region" description="Helical" evidence="19">
    <location>
        <begin position="1441"/>
        <end position="1466"/>
    </location>
</feature>